<reference evidence="9" key="1">
    <citation type="submission" date="2018-11" db="EMBL/GenBank/DDBJ databases">
        <authorList>
            <consortium name="Pathogen Informatics"/>
        </authorList>
    </citation>
    <scope>NUCLEOTIDE SEQUENCE [LARGE SCALE GENOMIC DNA]</scope>
</reference>
<keyword evidence="4" id="KW-0175">Coiled coil</keyword>
<organism evidence="9">
    <name type="scientific">Heligmosomoides polygyrus</name>
    <name type="common">Parasitic roundworm</name>
    <dbReference type="NCBI Taxonomy" id="6339"/>
    <lineage>
        <taxon>Eukaryota</taxon>
        <taxon>Metazoa</taxon>
        <taxon>Ecdysozoa</taxon>
        <taxon>Nematoda</taxon>
        <taxon>Chromadorea</taxon>
        <taxon>Rhabditida</taxon>
        <taxon>Rhabditina</taxon>
        <taxon>Rhabditomorpha</taxon>
        <taxon>Strongyloidea</taxon>
        <taxon>Heligmosomidae</taxon>
        <taxon>Heligmosomoides</taxon>
    </lineage>
</organism>
<feature type="transmembrane region" description="Helical" evidence="7">
    <location>
        <begin position="101"/>
        <end position="118"/>
    </location>
</feature>
<evidence type="ECO:0000256" key="3">
    <source>
        <dbReference type="ARBA" id="ARBA00022989"/>
    </source>
</evidence>
<evidence type="ECO:0000256" key="6">
    <source>
        <dbReference type="SAM" id="MobiDB-lite"/>
    </source>
</evidence>
<dbReference type="InterPro" id="IPR045866">
    <property type="entry name" value="FAM210A/B-like"/>
</dbReference>
<feature type="transmembrane region" description="Helical" evidence="7">
    <location>
        <begin position="33"/>
        <end position="56"/>
    </location>
</feature>
<evidence type="ECO:0000256" key="1">
    <source>
        <dbReference type="ARBA" id="ARBA00004167"/>
    </source>
</evidence>
<gene>
    <name evidence="9" type="ORF">HPBE_LOCUS22588</name>
</gene>
<comment type="subcellular location">
    <subcellularLocation>
        <location evidence="1">Membrane</location>
        <topology evidence="1">Single-pass membrane protein</topology>
    </subcellularLocation>
</comment>
<keyword evidence="5 7" id="KW-0472">Membrane</keyword>
<protein>
    <recommendedName>
        <fullName evidence="8">DUF1279 domain-containing protein</fullName>
    </recommendedName>
</protein>
<dbReference type="EMBL" id="UZAH01034154">
    <property type="protein sequence ID" value="VDP33564.1"/>
    <property type="molecule type" value="Genomic_DNA"/>
</dbReference>
<evidence type="ECO:0000256" key="2">
    <source>
        <dbReference type="ARBA" id="ARBA00022692"/>
    </source>
</evidence>
<dbReference type="PANTHER" id="PTHR21377:SF1">
    <property type="entry name" value="PROTEIN FAM210A"/>
    <property type="match status" value="1"/>
</dbReference>
<evidence type="ECO:0000259" key="8">
    <source>
        <dbReference type="Pfam" id="PF06916"/>
    </source>
</evidence>
<evidence type="ECO:0000256" key="7">
    <source>
        <dbReference type="SAM" id="Phobius"/>
    </source>
</evidence>
<dbReference type="PANTHER" id="PTHR21377">
    <property type="entry name" value="PROTEIN FAM210B, MITOCHONDRIAL"/>
    <property type="match status" value="1"/>
</dbReference>
<name>A0A3P8DNC5_HELPZ</name>
<dbReference type="InterPro" id="IPR009688">
    <property type="entry name" value="FAM210A/B-like_dom"/>
</dbReference>
<keyword evidence="2 7" id="KW-0812">Transmembrane</keyword>
<accession>A0A3P8DNC5</accession>
<dbReference type="GO" id="GO:0005739">
    <property type="term" value="C:mitochondrion"/>
    <property type="evidence" value="ECO:0007669"/>
    <property type="project" value="TreeGrafter"/>
</dbReference>
<dbReference type="GO" id="GO:0016020">
    <property type="term" value="C:membrane"/>
    <property type="evidence" value="ECO:0007669"/>
    <property type="project" value="UniProtKB-SubCell"/>
</dbReference>
<feature type="region of interest" description="Disordered" evidence="6">
    <location>
        <begin position="159"/>
        <end position="181"/>
    </location>
</feature>
<evidence type="ECO:0000313" key="9">
    <source>
        <dbReference type="EMBL" id="VDP33564.1"/>
    </source>
</evidence>
<evidence type="ECO:0000256" key="4">
    <source>
        <dbReference type="ARBA" id="ARBA00023054"/>
    </source>
</evidence>
<dbReference type="Pfam" id="PF06916">
    <property type="entry name" value="FAM210A-B_dom"/>
    <property type="match status" value="1"/>
</dbReference>
<dbReference type="AlphaFoldDB" id="A0A3P8DNC5"/>
<dbReference type="OrthoDB" id="5874039at2759"/>
<feature type="compositionally biased region" description="Basic and acidic residues" evidence="6">
    <location>
        <begin position="169"/>
        <end position="181"/>
    </location>
</feature>
<proteinExistence type="predicted"/>
<evidence type="ECO:0000256" key="5">
    <source>
        <dbReference type="ARBA" id="ARBA00023136"/>
    </source>
</evidence>
<keyword evidence="3 7" id="KW-1133">Transmembrane helix</keyword>
<feature type="domain" description="DUF1279" evidence="8">
    <location>
        <begin position="25"/>
        <end position="112"/>
    </location>
</feature>
<sequence>MGCIVVNVLAKFSVQEEEPKTLFGKIKYYIKRYWYIAVPAHMVGSTLWFGSIYAVVQCGVDVVAILRALHIPAVVIEKIENVPPSAGVLVVALLLYKVATPLRYMTTLFLIQAAFWTLRRMGRLRTAREVEFRVRTKYEKNKLKYGRKLYRYRNMGVRDVSRKHSQGQLKKDSQDRSDRDS</sequence>